<proteinExistence type="predicted"/>
<sequence length="118" mass="13571">MFGRLGLYSHMNYMFLFGLVALVPVWMVSRIYPEKKWINELHMLDQCRDFLQLCGVQEIQGVVGLAQLHPIGWIRCRGSILGHSTLFLLTNRQHQWTKLVGFGVIQSLSSSKLSYSVM</sequence>
<gene>
    <name evidence="2" type="ORF">Tsubulata_028251</name>
</gene>
<name>A0A9Q0FGV2_9ROSI</name>
<dbReference type="AlphaFoldDB" id="A0A9Q0FGV2"/>
<evidence type="ECO:0000256" key="1">
    <source>
        <dbReference type="SAM" id="Phobius"/>
    </source>
</evidence>
<evidence type="ECO:0000313" key="2">
    <source>
        <dbReference type="EMBL" id="KAJ4831233.1"/>
    </source>
</evidence>
<feature type="non-terminal residue" evidence="2">
    <location>
        <position position="1"/>
    </location>
</feature>
<evidence type="ECO:0000313" key="3">
    <source>
        <dbReference type="Proteomes" id="UP001141552"/>
    </source>
</evidence>
<dbReference type="OrthoDB" id="9986677at2759"/>
<organism evidence="2 3">
    <name type="scientific">Turnera subulata</name>
    <dbReference type="NCBI Taxonomy" id="218843"/>
    <lineage>
        <taxon>Eukaryota</taxon>
        <taxon>Viridiplantae</taxon>
        <taxon>Streptophyta</taxon>
        <taxon>Embryophyta</taxon>
        <taxon>Tracheophyta</taxon>
        <taxon>Spermatophyta</taxon>
        <taxon>Magnoliopsida</taxon>
        <taxon>eudicotyledons</taxon>
        <taxon>Gunneridae</taxon>
        <taxon>Pentapetalae</taxon>
        <taxon>rosids</taxon>
        <taxon>fabids</taxon>
        <taxon>Malpighiales</taxon>
        <taxon>Passifloraceae</taxon>
        <taxon>Turnera</taxon>
    </lineage>
</organism>
<protein>
    <submittedName>
        <fullName evidence="2">Uncharacterized protein</fullName>
    </submittedName>
</protein>
<keyword evidence="1" id="KW-0812">Transmembrane</keyword>
<keyword evidence="3" id="KW-1185">Reference proteome</keyword>
<keyword evidence="1" id="KW-0472">Membrane</keyword>
<reference evidence="2" key="1">
    <citation type="submission" date="2022-02" db="EMBL/GenBank/DDBJ databases">
        <authorList>
            <person name="Henning P.M."/>
            <person name="McCubbin A.G."/>
            <person name="Shore J.S."/>
        </authorList>
    </citation>
    <scope>NUCLEOTIDE SEQUENCE</scope>
    <source>
        <strain evidence="2">F60SS</strain>
        <tissue evidence="2">Leaves</tissue>
    </source>
</reference>
<comment type="caution">
    <text evidence="2">The sequence shown here is derived from an EMBL/GenBank/DDBJ whole genome shotgun (WGS) entry which is preliminary data.</text>
</comment>
<feature type="transmembrane region" description="Helical" evidence="1">
    <location>
        <begin position="12"/>
        <end position="32"/>
    </location>
</feature>
<dbReference type="Proteomes" id="UP001141552">
    <property type="component" value="Unassembled WGS sequence"/>
</dbReference>
<keyword evidence="1" id="KW-1133">Transmembrane helix</keyword>
<dbReference type="EMBL" id="JAKUCV010005427">
    <property type="protein sequence ID" value="KAJ4831233.1"/>
    <property type="molecule type" value="Genomic_DNA"/>
</dbReference>
<reference evidence="2" key="2">
    <citation type="journal article" date="2023" name="Plants (Basel)">
        <title>Annotation of the Turnera subulata (Passifloraceae) Draft Genome Reveals the S-Locus Evolved after the Divergence of Turneroideae from Passifloroideae in a Stepwise Manner.</title>
        <authorList>
            <person name="Henning P.M."/>
            <person name="Roalson E.H."/>
            <person name="Mir W."/>
            <person name="McCubbin A.G."/>
            <person name="Shore J.S."/>
        </authorList>
    </citation>
    <scope>NUCLEOTIDE SEQUENCE</scope>
    <source>
        <strain evidence="2">F60SS</strain>
    </source>
</reference>
<accession>A0A9Q0FGV2</accession>